<dbReference type="RefSeq" id="WP_219874150.1">
    <property type="nucleotide sequence ID" value="NZ_JAHZIJ010000017.1"/>
</dbReference>
<protein>
    <submittedName>
        <fullName evidence="3">Phosphatase PAP2 family protein</fullName>
    </submittedName>
</protein>
<dbReference type="CDD" id="cd03392">
    <property type="entry name" value="PAP2_like_2"/>
    <property type="match status" value="1"/>
</dbReference>
<dbReference type="PANTHER" id="PTHR14969:SF13">
    <property type="entry name" value="AT30094P"/>
    <property type="match status" value="1"/>
</dbReference>
<feature type="transmembrane region" description="Helical" evidence="1">
    <location>
        <begin position="51"/>
        <end position="75"/>
    </location>
</feature>
<dbReference type="Proteomes" id="UP000812277">
    <property type="component" value="Unassembled WGS sequence"/>
</dbReference>
<feature type="transmembrane region" description="Helical" evidence="1">
    <location>
        <begin position="119"/>
        <end position="141"/>
    </location>
</feature>
<feature type="domain" description="Phosphatidic acid phosphatase type 2/haloperoxidase" evidence="2">
    <location>
        <begin position="81"/>
        <end position="194"/>
    </location>
</feature>
<reference evidence="3 4" key="1">
    <citation type="submission" date="2021-07" db="EMBL/GenBank/DDBJ databases">
        <title>Paenibacillus radiodurans sp. nov., isolated from the southeastern edge of Tengger Desert.</title>
        <authorList>
            <person name="Zhang G."/>
        </authorList>
    </citation>
    <scope>NUCLEOTIDE SEQUENCE [LARGE SCALE GENOMIC DNA]</scope>
    <source>
        <strain evidence="3 4">DT7-4</strain>
    </source>
</reference>
<sequence>MWFVVLLIMALFGFQGLAVLVSREQLSHIDEAIIHIIQGRENSVLTSAAKIFSVIGSAAVVVPLVLASAALLAIILKHRKELLLLLGGVAGSTLLNSVLKGMYQRARPDINRIVEEQGYSFPSGHSMAAFTLYFLLTYLLWRHLPTRGARTALIAFSAGMILCIGLSRIYLGVHYPSDIVAGFWISGCWVAICIRLFRQYGRAGK</sequence>
<feature type="transmembrane region" description="Helical" evidence="1">
    <location>
        <begin position="153"/>
        <end position="173"/>
    </location>
</feature>
<dbReference type="EMBL" id="JAHZIJ010000017">
    <property type="protein sequence ID" value="MBW7476902.1"/>
    <property type="molecule type" value="Genomic_DNA"/>
</dbReference>
<keyword evidence="4" id="KW-1185">Reference proteome</keyword>
<dbReference type="SUPFAM" id="SSF48317">
    <property type="entry name" value="Acid phosphatase/Vanadium-dependent haloperoxidase"/>
    <property type="match status" value="1"/>
</dbReference>
<dbReference type="InterPro" id="IPR000326">
    <property type="entry name" value="PAP2/HPO"/>
</dbReference>
<dbReference type="PANTHER" id="PTHR14969">
    <property type="entry name" value="SPHINGOSINE-1-PHOSPHATE PHOSPHOHYDROLASE"/>
    <property type="match status" value="1"/>
</dbReference>
<dbReference type="SMART" id="SM00014">
    <property type="entry name" value="acidPPc"/>
    <property type="match status" value="1"/>
</dbReference>
<name>A0ABS7DAD8_9BACL</name>
<feature type="transmembrane region" description="Helical" evidence="1">
    <location>
        <begin position="82"/>
        <end position="99"/>
    </location>
</feature>
<gene>
    <name evidence="3" type="ORF">K0T92_19475</name>
</gene>
<evidence type="ECO:0000256" key="1">
    <source>
        <dbReference type="SAM" id="Phobius"/>
    </source>
</evidence>
<keyword evidence="1" id="KW-0472">Membrane</keyword>
<evidence type="ECO:0000313" key="4">
    <source>
        <dbReference type="Proteomes" id="UP000812277"/>
    </source>
</evidence>
<dbReference type="InterPro" id="IPR036938">
    <property type="entry name" value="PAP2/HPO_sf"/>
</dbReference>
<keyword evidence="1" id="KW-1133">Transmembrane helix</keyword>
<accession>A0ABS7DAD8</accession>
<organism evidence="3 4">
    <name type="scientific">Paenibacillus oenotherae</name>
    <dbReference type="NCBI Taxonomy" id="1435645"/>
    <lineage>
        <taxon>Bacteria</taxon>
        <taxon>Bacillati</taxon>
        <taxon>Bacillota</taxon>
        <taxon>Bacilli</taxon>
        <taxon>Bacillales</taxon>
        <taxon>Paenibacillaceae</taxon>
        <taxon>Paenibacillus</taxon>
    </lineage>
</organism>
<evidence type="ECO:0000259" key="2">
    <source>
        <dbReference type="SMART" id="SM00014"/>
    </source>
</evidence>
<keyword evidence="1" id="KW-0812">Transmembrane</keyword>
<feature type="transmembrane region" description="Helical" evidence="1">
    <location>
        <begin position="179"/>
        <end position="197"/>
    </location>
</feature>
<dbReference type="Gene3D" id="1.20.144.10">
    <property type="entry name" value="Phosphatidic acid phosphatase type 2/haloperoxidase"/>
    <property type="match status" value="2"/>
</dbReference>
<dbReference type="Pfam" id="PF01569">
    <property type="entry name" value="PAP2"/>
    <property type="match status" value="1"/>
</dbReference>
<evidence type="ECO:0000313" key="3">
    <source>
        <dbReference type="EMBL" id="MBW7476902.1"/>
    </source>
</evidence>
<comment type="caution">
    <text evidence="3">The sequence shown here is derived from an EMBL/GenBank/DDBJ whole genome shotgun (WGS) entry which is preliminary data.</text>
</comment>
<proteinExistence type="predicted"/>